<sequence length="83" mass="8833">MKCKIVKIGGQKVRICWETAASRTVALQARDEEETDRLALAASLNALLQPLGLAVVDSSRAAALQDLTLETADPEDGPSTLRA</sequence>
<dbReference type="EMBL" id="JARGEQ010000016">
    <property type="protein sequence ID" value="MDF1585299.1"/>
    <property type="molecule type" value="Genomic_DNA"/>
</dbReference>
<reference evidence="1 2" key="1">
    <citation type="submission" date="2023-03" db="EMBL/GenBank/DDBJ databases">
        <title>YIM 152171 draft genome.</title>
        <authorList>
            <person name="Yang Z."/>
        </authorList>
    </citation>
    <scope>NUCLEOTIDE SEQUENCE [LARGE SCALE GENOMIC DNA]</scope>
    <source>
        <strain evidence="1 2">YIM 152171</strain>
    </source>
</reference>
<dbReference type="Proteomes" id="UP001301140">
    <property type="component" value="Unassembled WGS sequence"/>
</dbReference>
<evidence type="ECO:0000313" key="1">
    <source>
        <dbReference type="EMBL" id="MDF1585299.1"/>
    </source>
</evidence>
<name>A0AAP3XPJ3_9PROT</name>
<organism evidence="1 2">
    <name type="scientific">Marinimicrococcus flavescens</name>
    <dbReference type="NCBI Taxonomy" id="3031815"/>
    <lineage>
        <taxon>Bacteria</taxon>
        <taxon>Pseudomonadati</taxon>
        <taxon>Pseudomonadota</taxon>
        <taxon>Alphaproteobacteria</taxon>
        <taxon>Geminicoccales</taxon>
        <taxon>Geminicoccaceae</taxon>
        <taxon>Marinimicrococcus</taxon>
    </lineage>
</organism>
<proteinExistence type="predicted"/>
<evidence type="ECO:0000313" key="2">
    <source>
        <dbReference type="Proteomes" id="UP001301140"/>
    </source>
</evidence>
<accession>A0AAP3XPJ3</accession>
<dbReference type="RefSeq" id="WP_327787714.1">
    <property type="nucleotide sequence ID" value="NZ_JARGEQ010000016.1"/>
</dbReference>
<gene>
    <name evidence="1" type="ORF">PZ740_02745</name>
</gene>
<dbReference type="AlphaFoldDB" id="A0AAP3XPJ3"/>
<protein>
    <submittedName>
        <fullName evidence="1">Uncharacterized protein</fullName>
    </submittedName>
</protein>
<keyword evidence="2" id="KW-1185">Reference proteome</keyword>
<comment type="caution">
    <text evidence="1">The sequence shown here is derived from an EMBL/GenBank/DDBJ whole genome shotgun (WGS) entry which is preliminary data.</text>
</comment>